<dbReference type="Proteomes" id="UP001560296">
    <property type="component" value="Unassembled WGS sequence"/>
</dbReference>
<proteinExistence type="predicted"/>
<evidence type="ECO:0000313" key="2">
    <source>
        <dbReference type="Proteomes" id="UP001560296"/>
    </source>
</evidence>
<reference evidence="1 2" key="1">
    <citation type="submission" date="2024-07" db="EMBL/GenBank/DDBJ databases">
        <authorList>
            <person name="Li M."/>
        </authorList>
    </citation>
    <scope>NUCLEOTIDE SEQUENCE [LARGE SCALE GENOMIC DNA]</scope>
    <source>
        <strain evidence="1 2">25A3E</strain>
    </source>
</reference>
<organism evidence="1 2">
    <name type="scientific">Pseudomonas zhanjiangensis</name>
    <dbReference type="NCBI Taxonomy" id="3239015"/>
    <lineage>
        <taxon>Bacteria</taxon>
        <taxon>Pseudomonadati</taxon>
        <taxon>Pseudomonadota</taxon>
        <taxon>Gammaproteobacteria</taxon>
        <taxon>Pseudomonadales</taxon>
        <taxon>Pseudomonadaceae</taxon>
        <taxon>Pseudomonas</taxon>
    </lineage>
</organism>
<dbReference type="EMBL" id="JBFTEG010000030">
    <property type="protein sequence ID" value="MEX6504559.1"/>
    <property type="molecule type" value="Genomic_DNA"/>
</dbReference>
<keyword evidence="2" id="KW-1185">Reference proteome</keyword>
<evidence type="ECO:0000313" key="1">
    <source>
        <dbReference type="EMBL" id="MEX6504559.1"/>
    </source>
</evidence>
<dbReference type="RefSeq" id="WP_369289489.1">
    <property type="nucleotide sequence ID" value="NZ_JBFTEG010000030.1"/>
</dbReference>
<comment type="caution">
    <text evidence="1">The sequence shown here is derived from an EMBL/GenBank/DDBJ whole genome shotgun (WGS) entry which is preliminary data.</text>
</comment>
<accession>A0ABV3YZS4</accession>
<sequence>MQQVASAAYLQAEAEAGRNVPVQLLNRQSQAMAALLLDYQLRQSLWVNSSSLLLDVEHLRVLDQAIEMRFDEMQAAFAQQATALGKIRGQYQFVRSLLQTGGRRSYGGAEFYLSRAVLDLDELAMAILQAAP</sequence>
<evidence type="ECO:0008006" key="3">
    <source>
        <dbReference type="Google" id="ProtNLM"/>
    </source>
</evidence>
<protein>
    <recommendedName>
        <fullName evidence="3">Outer membrane efflux protein</fullName>
    </recommendedName>
</protein>
<name>A0ABV3YZS4_9PSED</name>
<gene>
    <name evidence="1" type="ORF">AB5S05_21155</name>
</gene>